<dbReference type="EMBL" id="ON529851">
    <property type="protein sequence ID" value="UTC28703.1"/>
    <property type="molecule type" value="Genomic_DNA"/>
</dbReference>
<reference evidence="1" key="1">
    <citation type="submission" date="2022-04" db="EMBL/GenBank/DDBJ databases">
        <authorList>
            <person name="Friedrich I."/>
            <person name="Schneider D."/>
            <person name="Poehlein A."/>
            <person name="Hertel R."/>
            <person name="Daniel R."/>
        </authorList>
    </citation>
    <scope>NUCLEOTIDE SEQUENCE</scope>
</reference>
<name>A0A9E7N2S4_9CAUD</name>
<evidence type="ECO:0000313" key="2">
    <source>
        <dbReference type="Proteomes" id="UP001056634"/>
    </source>
</evidence>
<gene>
    <name evidence="1" type="ORF">MARCHEWKA_01900</name>
</gene>
<keyword evidence="2" id="KW-1185">Reference proteome</keyword>
<accession>A0A9E7N2S4</accession>
<proteinExistence type="predicted"/>
<evidence type="ECO:0000313" key="1">
    <source>
        <dbReference type="EMBL" id="UTC28703.1"/>
    </source>
</evidence>
<dbReference type="Proteomes" id="UP001056634">
    <property type="component" value="Segment"/>
</dbReference>
<protein>
    <submittedName>
        <fullName evidence="1">Uncharacterized protein</fullName>
    </submittedName>
</protein>
<organism evidence="1 2">
    <name type="scientific">Brevundimonas phage vB_BpoS-Marchewka</name>
    <dbReference type="NCBI Taxonomy" id="2948604"/>
    <lineage>
        <taxon>Viruses</taxon>
        <taxon>Duplodnaviria</taxon>
        <taxon>Heunggongvirae</taxon>
        <taxon>Uroviricota</taxon>
        <taxon>Caudoviricetes</taxon>
        <taxon>Jeanschmidtviridae</taxon>
        <taxon>Marchewkavirus</taxon>
        <taxon>Marchewkavirus marchewka</taxon>
    </lineage>
</organism>
<sequence length="86" mass="9633">MTYRKRFDALTHGDLFYLDLDRGVIALSYGITTVPDGQVQIHYVLPGDGSVYRRTVTAAHQTLILTKPSRAEVRELKAYNGLHAPC</sequence>